<dbReference type="Gene3D" id="2.60.200.40">
    <property type="match status" value="1"/>
</dbReference>
<dbReference type="InterPro" id="IPR016064">
    <property type="entry name" value="NAD/diacylglycerol_kinase_sf"/>
</dbReference>
<dbReference type="SUPFAM" id="SSF111331">
    <property type="entry name" value="NAD kinase/diacylglycerol kinase-like"/>
    <property type="match status" value="1"/>
</dbReference>
<dbReference type="InterPro" id="IPR017438">
    <property type="entry name" value="ATP-NAD_kinase_N"/>
</dbReference>
<accession>A0A382XLJ5</accession>
<dbReference type="GO" id="GO:0016301">
    <property type="term" value="F:kinase activity"/>
    <property type="evidence" value="ECO:0007669"/>
    <property type="project" value="InterPro"/>
</dbReference>
<name>A0A382XLJ5_9ZZZZ</name>
<sequence>MNKKIVIVENPNAGAQDKQSLLSDLKAGLIARGYLVEQESDRKKIQDMMGTDGSLNEENIECVICAGGDGTIGFVANCSTPATPLAILPLGTENVLAKQLGFDCDINRLMDKIDSSETFALDAGEANGQLFLTVASVGFDAEVVRLLSARRTGHIDHTTWIRPILQALGGYQFPK</sequence>
<evidence type="ECO:0000313" key="2">
    <source>
        <dbReference type="EMBL" id="SVD71992.1"/>
    </source>
</evidence>
<reference evidence="2" key="1">
    <citation type="submission" date="2018-05" db="EMBL/GenBank/DDBJ databases">
        <authorList>
            <person name="Lanie J.A."/>
            <person name="Ng W.-L."/>
            <person name="Kazmierczak K.M."/>
            <person name="Andrzejewski T.M."/>
            <person name="Davidsen T.M."/>
            <person name="Wayne K.J."/>
            <person name="Tettelin H."/>
            <person name="Glass J.I."/>
            <person name="Rusch D."/>
            <person name="Podicherti R."/>
            <person name="Tsui H.-C.T."/>
            <person name="Winkler M.E."/>
        </authorList>
    </citation>
    <scope>NUCLEOTIDE SEQUENCE</scope>
</reference>
<dbReference type="Pfam" id="PF00781">
    <property type="entry name" value="DAGK_cat"/>
    <property type="match status" value="1"/>
</dbReference>
<evidence type="ECO:0000259" key="1">
    <source>
        <dbReference type="PROSITE" id="PS50146"/>
    </source>
</evidence>
<dbReference type="Gene3D" id="3.40.50.10330">
    <property type="entry name" value="Probable inorganic polyphosphate/atp-NAD kinase, domain 1"/>
    <property type="match status" value="1"/>
</dbReference>
<gene>
    <name evidence="2" type="ORF">METZ01_LOCUS424846</name>
</gene>
<organism evidence="2">
    <name type="scientific">marine metagenome</name>
    <dbReference type="NCBI Taxonomy" id="408172"/>
    <lineage>
        <taxon>unclassified sequences</taxon>
        <taxon>metagenomes</taxon>
        <taxon>ecological metagenomes</taxon>
    </lineage>
</organism>
<dbReference type="PROSITE" id="PS50146">
    <property type="entry name" value="DAGK"/>
    <property type="match status" value="1"/>
</dbReference>
<proteinExistence type="predicted"/>
<feature type="non-terminal residue" evidence="2">
    <location>
        <position position="175"/>
    </location>
</feature>
<dbReference type="InterPro" id="IPR001206">
    <property type="entry name" value="Diacylglycerol_kinase_cat_dom"/>
</dbReference>
<feature type="domain" description="DAGKc" evidence="1">
    <location>
        <begin position="1"/>
        <end position="130"/>
    </location>
</feature>
<dbReference type="AlphaFoldDB" id="A0A382XLJ5"/>
<dbReference type="EMBL" id="UINC01168786">
    <property type="protein sequence ID" value="SVD71992.1"/>
    <property type="molecule type" value="Genomic_DNA"/>
</dbReference>
<protein>
    <recommendedName>
        <fullName evidence="1">DAGKc domain-containing protein</fullName>
    </recommendedName>
</protein>